<gene>
    <name evidence="4" type="ORF">BAGA_18160</name>
</gene>
<sequence length="404" mass="46753">MSKALVINFPAEGHINPTVGLVKELVNRGEEVIYYCEEEYRSKLLNTGVRFRNYRNHLNEIRLNSRMKDMFDPLQMIYRFLNATEKALPFLLEEINREKFDYIIYDQHFLLGRFLTEILQLPTIASCTTFAMNKGIWESLPVQKRNLDTTSPVYKKCLGVLCRICDRHELDMDSLEQLFHYESDMTLVFTSKYFQPYADQFNHNFKFVGPSIITRQEAIDFPFHKLEGKDVIYLSMGTELNQQPELYNTCFHALEEFDGVVVISVGKETNVRKLTNIPSNFIVRPYVPQLEVLKYTNLFITHGGMNSVSEGLYYDTPLIVLPITNDQPFVAKRVQELNAGVILDYENVTSNVLRETVSHILNNQVYKEGSKTIGLSLRKAGGYKKAVDEIFNFKREVLSSALQK</sequence>
<keyword evidence="5" id="KW-1185">Reference proteome</keyword>
<protein>
    <submittedName>
        <fullName evidence="4">Glycosyl transferase</fullName>
    </submittedName>
</protein>
<evidence type="ECO:0000256" key="3">
    <source>
        <dbReference type="ARBA" id="ARBA00022679"/>
    </source>
</evidence>
<keyword evidence="3 4" id="KW-0808">Transferase</keyword>
<dbReference type="FunFam" id="3.40.50.2000:FF:000072">
    <property type="entry name" value="Glycosyl transferase"/>
    <property type="match status" value="1"/>
</dbReference>
<dbReference type="PANTHER" id="PTHR48043">
    <property type="entry name" value="EG:EG0003.4 PROTEIN-RELATED"/>
    <property type="match status" value="1"/>
</dbReference>
<dbReference type="Proteomes" id="UP000027778">
    <property type="component" value="Unassembled WGS sequence"/>
</dbReference>
<comment type="caution">
    <text evidence="4">The sequence shown here is derived from an EMBL/GenBank/DDBJ whole genome shotgun (WGS) entry which is preliminary data.</text>
</comment>
<dbReference type="CDD" id="cd03784">
    <property type="entry name" value="GT1_Gtf-like"/>
    <property type="match status" value="1"/>
</dbReference>
<dbReference type="GO" id="GO:0008194">
    <property type="term" value="F:UDP-glycosyltransferase activity"/>
    <property type="evidence" value="ECO:0007669"/>
    <property type="project" value="InterPro"/>
</dbReference>
<dbReference type="GO" id="GO:0016758">
    <property type="term" value="F:hexosyltransferase activity"/>
    <property type="evidence" value="ECO:0007669"/>
    <property type="project" value="InterPro"/>
</dbReference>
<dbReference type="AlphaFoldDB" id="A0A073KEV1"/>
<dbReference type="InterPro" id="IPR002213">
    <property type="entry name" value="UDP_glucos_trans"/>
</dbReference>
<dbReference type="STRING" id="574375.AZF08_10830"/>
<organism evidence="4 5">
    <name type="scientific">Bacillus gaemokensis</name>
    <dbReference type="NCBI Taxonomy" id="574375"/>
    <lineage>
        <taxon>Bacteria</taxon>
        <taxon>Bacillati</taxon>
        <taxon>Bacillota</taxon>
        <taxon>Bacilli</taxon>
        <taxon>Bacillales</taxon>
        <taxon>Bacillaceae</taxon>
        <taxon>Bacillus</taxon>
        <taxon>Bacillus cereus group</taxon>
    </lineage>
</organism>
<dbReference type="InterPro" id="IPR050271">
    <property type="entry name" value="UDP-glycosyltransferase"/>
</dbReference>
<dbReference type="Gene3D" id="3.40.50.2000">
    <property type="entry name" value="Glycogen Phosphorylase B"/>
    <property type="match status" value="2"/>
</dbReference>
<name>A0A073KEV1_9BACI</name>
<evidence type="ECO:0000256" key="2">
    <source>
        <dbReference type="ARBA" id="ARBA00022676"/>
    </source>
</evidence>
<dbReference type="NCBIfam" id="TIGR01426">
    <property type="entry name" value="MGT"/>
    <property type="match status" value="1"/>
</dbReference>
<dbReference type="OrthoDB" id="6620093at2"/>
<evidence type="ECO:0000256" key="1">
    <source>
        <dbReference type="ARBA" id="ARBA00009995"/>
    </source>
</evidence>
<dbReference type="PANTHER" id="PTHR48043:SF145">
    <property type="entry name" value="FI06409P-RELATED"/>
    <property type="match status" value="1"/>
</dbReference>
<dbReference type="InterPro" id="IPR006326">
    <property type="entry name" value="UDPGT_MGT-like"/>
</dbReference>
<proteinExistence type="inferred from homology"/>
<dbReference type="Pfam" id="PF00201">
    <property type="entry name" value="UDPGT"/>
    <property type="match status" value="1"/>
</dbReference>
<keyword evidence="2" id="KW-0328">Glycosyltransferase</keyword>
<dbReference type="RefSeq" id="WP_033673683.1">
    <property type="nucleotide sequence ID" value="NZ_JOTM01000003.1"/>
</dbReference>
<dbReference type="SUPFAM" id="SSF53756">
    <property type="entry name" value="UDP-Glycosyltransferase/glycogen phosphorylase"/>
    <property type="match status" value="1"/>
</dbReference>
<evidence type="ECO:0000313" key="4">
    <source>
        <dbReference type="EMBL" id="KEK25026.1"/>
    </source>
</evidence>
<accession>A0A073KEV1</accession>
<comment type="similarity">
    <text evidence="1">Belongs to the UDP-glycosyltransferase family.</text>
</comment>
<dbReference type="EMBL" id="JOTM01000003">
    <property type="protein sequence ID" value="KEK25026.1"/>
    <property type="molecule type" value="Genomic_DNA"/>
</dbReference>
<dbReference type="eggNOG" id="COG1819">
    <property type="taxonomic scope" value="Bacteria"/>
</dbReference>
<evidence type="ECO:0000313" key="5">
    <source>
        <dbReference type="Proteomes" id="UP000027778"/>
    </source>
</evidence>
<reference evidence="4 5" key="1">
    <citation type="submission" date="2014-06" db="EMBL/GenBank/DDBJ databases">
        <title>Draft genome sequence of Bacillus gaemokensis JCM 15801 (MCCC 1A00707).</title>
        <authorList>
            <person name="Lai Q."/>
            <person name="Liu Y."/>
            <person name="Shao Z."/>
        </authorList>
    </citation>
    <scope>NUCLEOTIDE SEQUENCE [LARGE SCALE GENOMIC DNA]</scope>
    <source>
        <strain evidence="4 5">JCM 15801</strain>
    </source>
</reference>